<proteinExistence type="predicted"/>
<name>A0A1D2N1A4_ORCCI</name>
<accession>A0A1D2N1A4</accession>
<organism evidence="1 2">
    <name type="scientific">Orchesella cincta</name>
    <name type="common">Springtail</name>
    <name type="synonym">Podura cincta</name>
    <dbReference type="NCBI Taxonomy" id="48709"/>
    <lineage>
        <taxon>Eukaryota</taxon>
        <taxon>Metazoa</taxon>
        <taxon>Ecdysozoa</taxon>
        <taxon>Arthropoda</taxon>
        <taxon>Hexapoda</taxon>
        <taxon>Collembola</taxon>
        <taxon>Entomobryomorpha</taxon>
        <taxon>Entomobryoidea</taxon>
        <taxon>Orchesellidae</taxon>
        <taxon>Orchesellinae</taxon>
        <taxon>Orchesella</taxon>
    </lineage>
</organism>
<dbReference type="EMBL" id="LJIJ01000301">
    <property type="protein sequence ID" value="ODM99073.1"/>
    <property type="molecule type" value="Genomic_DNA"/>
</dbReference>
<evidence type="ECO:0000313" key="1">
    <source>
        <dbReference type="EMBL" id="ODM99073.1"/>
    </source>
</evidence>
<dbReference type="AlphaFoldDB" id="A0A1D2N1A4"/>
<gene>
    <name evidence="1" type="ORF">Ocin01_07611</name>
</gene>
<comment type="caution">
    <text evidence="1">The sequence shown here is derived from an EMBL/GenBank/DDBJ whole genome shotgun (WGS) entry which is preliminary data.</text>
</comment>
<keyword evidence="2" id="KW-1185">Reference proteome</keyword>
<protein>
    <submittedName>
        <fullName evidence="1">Uncharacterized protein</fullName>
    </submittedName>
</protein>
<evidence type="ECO:0000313" key="2">
    <source>
        <dbReference type="Proteomes" id="UP000094527"/>
    </source>
</evidence>
<dbReference type="Proteomes" id="UP000094527">
    <property type="component" value="Unassembled WGS sequence"/>
</dbReference>
<sequence length="212" mass="24682">MAEKARRLAFNPCAVNFSKMSLAKQLWNLVKKDKAMNMELESAKANLITSQLIWQKSAIDVANIQFAIIIEDIQMEYRLRQVGNQQLTDESSEDGELVSPTKPISHYKTMVDTDKWTNFRSRLNQANAKFNQVKLTWLSAKEEVTIWMTMKEIITKVQRWKESEAIANYWASKYDDFLEEWENIKLELEKCIQYCANLAAISEEKPDTELSD</sequence>
<reference evidence="1 2" key="1">
    <citation type="journal article" date="2016" name="Genome Biol. Evol.">
        <title>Gene Family Evolution Reflects Adaptation to Soil Environmental Stressors in the Genome of the Collembolan Orchesella cincta.</title>
        <authorList>
            <person name="Faddeeva-Vakhrusheva A."/>
            <person name="Derks M.F."/>
            <person name="Anvar S.Y."/>
            <person name="Agamennone V."/>
            <person name="Suring W."/>
            <person name="Smit S."/>
            <person name="van Straalen N.M."/>
            <person name="Roelofs D."/>
        </authorList>
    </citation>
    <scope>NUCLEOTIDE SEQUENCE [LARGE SCALE GENOMIC DNA]</scope>
    <source>
        <tissue evidence="1">Mixed pool</tissue>
    </source>
</reference>